<keyword evidence="3" id="KW-0949">S-adenosyl-L-methionine</keyword>
<evidence type="ECO:0000256" key="2">
    <source>
        <dbReference type="ARBA" id="ARBA00022679"/>
    </source>
</evidence>
<evidence type="ECO:0008006" key="7">
    <source>
        <dbReference type="Google" id="ProtNLM"/>
    </source>
</evidence>
<dbReference type="InterPro" id="IPR018117">
    <property type="entry name" value="C5_DNA_meth_AS"/>
</dbReference>
<sequence length="220" mass="24160">MKALDLFCKAGGTAMGLHRAGFDVTGVDIEPQPRYPFEFVQGDALQYVAQHGHKYDLIVAGPPCQMYSVTAALSRGGYPDLVGPTREALKATGKPYFIENVPGAPLINPLMLCGTMFPELRVRRHRLFECWPAIWFPPGMCYHWGVASSSGRGKSKKNLTGGYIAGNLKNFDFITVAGCDYVVADARVAMGIPWMTGKELSQAIPPAYTEWLGREMLKLI</sequence>
<keyword evidence="2" id="KW-0808">Transferase</keyword>
<reference evidence="5" key="1">
    <citation type="journal article" date="2015" name="Nature">
        <title>Complex archaea that bridge the gap between prokaryotes and eukaryotes.</title>
        <authorList>
            <person name="Spang A."/>
            <person name="Saw J.H."/>
            <person name="Jorgensen S.L."/>
            <person name="Zaremba-Niedzwiedzka K."/>
            <person name="Martijn J."/>
            <person name="Lind A.E."/>
            <person name="van Eijk R."/>
            <person name="Schleper C."/>
            <person name="Guy L."/>
            <person name="Ettema T.J."/>
        </authorList>
    </citation>
    <scope>NUCLEOTIDE SEQUENCE</scope>
</reference>
<dbReference type="AlphaFoldDB" id="A0A0F9KQB2"/>
<gene>
    <name evidence="6" type="ORF">LCGC14_0937430</name>
    <name evidence="5" type="ORF">LCGC14_1300040</name>
    <name evidence="4" type="ORF">LCGC14_1433110</name>
</gene>
<evidence type="ECO:0000313" key="4">
    <source>
        <dbReference type="EMBL" id="KKM71192.1"/>
    </source>
</evidence>
<evidence type="ECO:0000313" key="6">
    <source>
        <dbReference type="EMBL" id="KKN20249.1"/>
    </source>
</evidence>
<dbReference type="EMBL" id="LAZR01009683">
    <property type="protein sequence ID" value="KKM71192.1"/>
    <property type="molecule type" value="Genomic_DNA"/>
</dbReference>
<comment type="caution">
    <text evidence="5">The sequence shown here is derived from an EMBL/GenBank/DDBJ whole genome shotgun (WGS) entry which is preliminary data.</text>
</comment>
<name>A0A0F9KQB2_9ZZZZ</name>
<organism evidence="5">
    <name type="scientific">marine sediment metagenome</name>
    <dbReference type="NCBI Taxonomy" id="412755"/>
    <lineage>
        <taxon>unclassified sequences</taxon>
        <taxon>metagenomes</taxon>
        <taxon>ecological metagenomes</taxon>
    </lineage>
</organism>
<dbReference type="Gene3D" id="3.40.50.150">
    <property type="entry name" value="Vaccinia Virus protein VP39"/>
    <property type="match status" value="1"/>
</dbReference>
<evidence type="ECO:0000313" key="5">
    <source>
        <dbReference type="EMBL" id="KKM84354.1"/>
    </source>
</evidence>
<dbReference type="EMBL" id="LAZR01003260">
    <property type="protein sequence ID" value="KKN20249.1"/>
    <property type="molecule type" value="Genomic_DNA"/>
</dbReference>
<evidence type="ECO:0000256" key="1">
    <source>
        <dbReference type="ARBA" id="ARBA00022603"/>
    </source>
</evidence>
<dbReference type="PROSITE" id="PS00094">
    <property type="entry name" value="C5_MTASE_1"/>
    <property type="match status" value="1"/>
</dbReference>
<dbReference type="EMBL" id="LAZR01007580">
    <property type="protein sequence ID" value="KKM84354.1"/>
    <property type="molecule type" value="Genomic_DNA"/>
</dbReference>
<dbReference type="Pfam" id="PF00145">
    <property type="entry name" value="DNA_methylase"/>
    <property type="match status" value="1"/>
</dbReference>
<proteinExistence type="predicted"/>
<dbReference type="InterPro" id="IPR001525">
    <property type="entry name" value="C5_MeTfrase"/>
</dbReference>
<dbReference type="SUPFAM" id="SSF53335">
    <property type="entry name" value="S-adenosyl-L-methionine-dependent methyltransferases"/>
    <property type="match status" value="1"/>
</dbReference>
<keyword evidence="1" id="KW-0489">Methyltransferase</keyword>
<dbReference type="InterPro" id="IPR029063">
    <property type="entry name" value="SAM-dependent_MTases_sf"/>
</dbReference>
<accession>A0A0F9KQB2</accession>
<dbReference type="GO" id="GO:0032259">
    <property type="term" value="P:methylation"/>
    <property type="evidence" value="ECO:0007669"/>
    <property type="project" value="UniProtKB-KW"/>
</dbReference>
<protein>
    <recommendedName>
        <fullName evidence="7">DNA (cytosine-5-)-methyltransferase</fullName>
    </recommendedName>
</protein>
<dbReference type="GO" id="GO:0008168">
    <property type="term" value="F:methyltransferase activity"/>
    <property type="evidence" value="ECO:0007669"/>
    <property type="project" value="UniProtKB-KW"/>
</dbReference>
<evidence type="ECO:0000256" key="3">
    <source>
        <dbReference type="ARBA" id="ARBA00022691"/>
    </source>
</evidence>